<dbReference type="GO" id="GO:0004134">
    <property type="term" value="F:4-alpha-glucanotransferase activity"/>
    <property type="evidence" value="ECO:0007669"/>
    <property type="project" value="UniProtKB-EC"/>
</dbReference>
<evidence type="ECO:0000256" key="10">
    <source>
        <dbReference type="RuleBase" id="RU361207"/>
    </source>
</evidence>
<comment type="caution">
    <text evidence="11">The sequence shown here is derived from an EMBL/GenBank/DDBJ whole genome shotgun (WGS) entry which is preliminary data.</text>
</comment>
<evidence type="ECO:0000256" key="6">
    <source>
        <dbReference type="ARBA" id="ARBA00022679"/>
    </source>
</evidence>
<evidence type="ECO:0000256" key="2">
    <source>
        <dbReference type="ARBA" id="ARBA00005684"/>
    </source>
</evidence>
<evidence type="ECO:0000256" key="1">
    <source>
        <dbReference type="ARBA" id="ARBA00000439"/>
    </source>
</evidence>
<evidence type="ECO:0000256" key="9">
    <source>
        <dbReference type="ARBA" id="ARBA00031501"/>
    </source>
</evidence>
<dbReference type="InterPro" id="IPR017853">
    <property type="entry name" value="GH"/>
</dbReference>
<accession>A0A844BJC1</accession>
<dbReference type="EMBL" id="WJQR01000007">
    <property type="protein sequence ID" value="MRI82095.1"/>
    <property type="molecule type" value="Genomic_DNA"/>
</dbReference>
<organism evidence="11 12">
    <name type="scientific">Fundicoccus ignavus</name>
    <dbReference type="NCBI Taxonomy" id="2664442"/>
    <lineage>
        <taxon>Bacteria</taxon>
        <taxon>Bacillati</taxon>
        <taxon>Bacillota</taxon>
        <taxon>Bacilli</taxon>
        <taxon>Lactobacillales</taxon>
        <taxon>Aerococcaceae</taxon>
        <taxon>Fundicoccus</taxon>
    </lineage>
</organism>
<reference evidence="11 12" key="1">
    <citation type="submission" date="2019-11" db="EMBL/GenBank/DDBJ databases">
        <title>Characterisation of Fundicoccus ignavus gen. nov. sp. nov., a novel genus of the family Aerococcaceae isolated from bulk tank milk.</title>
        <authorList>
            <person name="Siebert A."/>
            <person name="Huptas C."/>
            <person name="Wenning M."/>
            <person name="Scherer S."/>
            <person name="Doll E.V."/>
        </authorList>
    </citation>
    <scope>NUCLEOTIDE SEQUENCE [LARGE SCALE GENOMIC DNA]</scope>
    <source>
        <strain evidence="11 12">DSM 109653</strain>
    </source>
</reference>
<dbReference type="AlphaFoldDB" id="A0A844BJC1"/>
<dbReference type="PANTHER" id="PTHR32438">
    <property type="entry name" value="4-ALPHA-GLUCANOTRANSFERASE DPE1, CHLOROPLASTIC/AMYLOPLASTIC"/>
    <property type="match status" value="1"/>
</dbReference>
<dbReference type="Pfam" id="PF02446">
    <property type="entry name" value="Glyco_hydro_77"/>
    <property type="match status" value="1"/>
</dbReference>
<evidence type="ECO:0000256" key="7">
    <source>
        <dbReference type="ARBA" id="ARBA00023277"/>
    </source>
</evidence>
<dbReference type="InterPro" id="IPR003385">
    <property type="entry name" value="Glyco_hydro_77"/>
</dbReference>
<comment type="catalytic activity">
    <reaction evidence="1 10">
        <text>Transfers a segment of a (1-&gt;4)-alpha-D-glucan to a new position in an acceptor, which may be glucose or a (1-&gt;4)-alpha-D-glucan.</text>
        <dbReference type="EC" id="2.4.1.25"/>
    </reaction>
</comment>
<proteinExistence type="inferred from homology"/>
<dbReference type="NCBIfam" id="NF011080">
    <property type="entry name" value="PRK14508.1-3"/>
    <property type="match status" value="1"/>
</dbReference>
<evidence type="ECO:0000256" key="5">
    <source>
        <dbReference type="ARBA" id="ARBA00022676"/>
    </source>
</evidence>
<keyword evidence="7 10" id="KW-0119">Carbohydrate metabolism</keyword>
<evidence type="ECO:0000256" key="8">
    <source>
        <dbReference type="ARBA" id="ARBA00031423"/>
    </source>
</evidence>
<evidence type="ECO:0000313" key="11">
    <source>
        <dbReference type="EMBL" id="MRI82095.1"/>
    </source>
</evidence>
<dbReference type="PANTHER" id="PTHR32438:SF5">
    <property type="entry name" value="4-ALPHA-GLUCANOTRANSFERASE DPE1, CHLOROPLASTIC_AMYLOPLASTIC"/>
    <property type="match status" value="1"/>
</dbReference>
<dbReference type="NCBIfam" id="NF011078">
    <property type="entry name" value="PRK14508.1-1"/>
    <property type="match status" value="1"/>
</dbReference>
<evidence type="ECO:0000256" key="3">
    <source>
        <dbReference type="ARBA" id="ARBA00012560"/>
    </source>
</evidence>
<evidence type="ECO:0000313" key="12">
    <source>
        <dbReference type="Proteomes" id="UP000469870"/>
    </source>
</evidence>
<dbReference type="SUPFAM" id="SSF51445">
    <property type="entry name" value="(Trans)glycosidases"/>
    <property type="match status" value="1"/>
</dbReference>
<dbReference type="RefSeq" id="WP_153862255.1">
    <property type="nucleotide sequence ID" value="NZ_WJQR01000007.1"/>
</dbReference>
<evidence type="ECO:0000256" key="4">
    <source>
        <dbReference type="ARBA" id="ARBA00020295"/>
    </source>
</evidence>
<gene>
    <name evidence="11" type="primary">malQ</name>
    <name evidence="11" type="ORF">GIY11_08765</name>
</gene>
<dbReference type="NCBIfam" id="TIGR00217">
    <property type="entry name" value="malQ"/>
    <property type="match status" value="1"/>
</dbReference>
<keyword evidence="6 10" id="KW-0808">Transferase</keyword>
<dbReference type="Proteomes" id="UP000469870">
    <property type="component" value="Unassembled WGS sequence"/>
</dbReference>
<comment type="similarity">
    <text evidence="2 10">Belongs to the disproportionating enzyme family.</text>
</comment>
<dbReference type="GO" id="GO:0005975">
    <property type="term" value="P:carbohydrate metabolic process"/>
    <property type="evidence" value="ECO:0007669"/>
    <property type="project" value="InterPro"/>
</dbReference>
<sequence>MERTSGVLLHISSLPNKFGIGSFGQSAYDFVDFLVQSGQTYWQILPLTTTSYGDSPYQSFSAFAGNTHFIDFDLLVKDGYLKDSDFAGVDFGQDPENIDYGLIFNVKRPILETAVKNFLNSEDIYEFKFFVEKNESWLEPFAEYMAIKEHFGLVSWDQWDEDIRYRDEDALEKYRMMLAKEMNFHRVTQFFFFKQWNELKSYANKQNIQIIGDMPIYVAGDSVEMWSTPQFFKVDSKKRPTVIAGTPPDNFSEDGQFWGNPIYDWEYMKRHNFDWWVTRMEESFKLYDVVRIDHFRGFESYWEVPADAKTSASGKWAKGPGIALFDTIQDRLGDVKIIAEDLGFMTQEVIDMREGTGYPGMRILQFGFSTVDSVDLPHHYVENSVAYVGTHDNETALGWYKDSASPEVQAQVNRYLHRHDSETVSQALNRGIAASPSYLAVYTMQDLLNLDNSARMNTPSTIGINWKWRMVDNAITDSLTRNLYALTDTYFRLNVKNQANDIICSETEVSELNEDTLVTEIN</sequence>
<dbReference type="Gene3D" id="3.20.20.80">
    <property type="entry name" value="Glycosidases"/>
    <property type="match status" value="1"/>
</dbReference>
<protein>
    <recommendedName>
        <fullName evidence="4 10">4-alpha-glucanotransferase</fullName>
        <ecNumber evidence="3 10">2.4.1.25</ecNumber>
    </recommendedName>
    <alternativeName>
        <fullName evidence="8 10">Amylomaltase</fullName>
    </alternativeName>
    <alternativeName>
        <fullName evidence="9 10">Disproportionating enzyme</fullName>
    </alternativeName>
</protein>
<dbReference type="EC" id="2.4.1.25" evidence="3 10"/>
<name>A0A844BJC1_9LACT</name>
<keyword evidence="5 10" id="KW-0328">Glycosyltransferase</keyword>